<dbReference type="Pfam" id="PF10354">
    <property type="entry name" value="BMT5-like"/>
    <property type="match status" value="1"/>
</dbReference>
<dbReference type="PANTHER" id="PTHR11538:SF89">
    <property type="entry name" value="PROTEIN, PUTATIVE (DUF2431)-RELATED"/>
    <property type="match status" value="1"/>
</dbReference>
<organism evidence="2 3">
    <name type="scientific">Nelumbo nucifera</name>
    <name type="common">Sacred lotus</name>
    <dbReference type="NCBI Taxonomy" id="4432"/>
    <lineage>
        <taxon>Eukaryota</taxon>
        <taxon>Viridiplantae</taxon>
        <taxon>Streptophyta</taxon>
        <taxon>Embryophyta</taxon>
        <taxon>Tracheophyta</taxon>
        <taxon>Spermatophyta</taxon>
        <taxon>Magnoliopsida</taxon>
        <taxon>Proteales</taxon>
        <taxon>Nelumbonaceae</taxon>
        <taxon>Nelumbo</taxon>
    </lineage>
</organism>
<sequence length="108" mass="12127">MLCLRGERRITHYSSSHQILLVGEGDFSFSACLAKAFRSATNMVSTSLDSRDTLFLKHPTAWLNLEELEKLGGAIVHGVNSLTMVQHPFLKDRKLDRIVFNFPHAVSV</sequence>
<name>A0A822Z4R4_NELNU</name>
<keyword evidence="3" id="KW-1185">Reference proteome</keyword>
<feature type="domain" description="25S rRNA (uridine-N(3))-methyltransferase BMT5-like" evidence="1">
    <location>
        <begin position="20"/>
        <end position="105"/>
    </location>
</feature>
<comment type="caution">
    <text evidence="2">The sequence shown here is derived from an EMBL/GenBank/DDBJ whole genome shotgun (WGS) entry which is preliminary data.</text>
</comment>
<evidence type="ECO:0000313" key="2">
    <source>
        <dbReference type="EMBL" id="DAD36528.1"/>
    </source>
</evidence>
<evidence type="ECO:0000259" key="1">
    <source>
        <dbReference type="Pfam" id="PF10354"/>
    </source>
</evidence>
<dbReference type="AlphaFoldDB" id="A0A822Z4R4"/>
<dbReference type="GO" id="GO:0070475">
    <property type="term" value="P:rRNA base methylation"/>
    <property type="evidence" value="ECO:0007669"/>
    <property type="project" value="InterPro"/>
</dbReference>
<gene>
    <name evidence="2" type="ORF">HUJ06_007169</name>
</gene>
<dbReference type="EMBL" id="DUZY01000004">
    <property type="protein sequence ID" value="DAD36528.1"/>
    <property type="molecule type" value="Genomic_DNA"/>
</dbReference>
<protein>
    <recommendedName>
        <fullName evidence="1">25S rRNA (uridine-N(3))-methyltransferase BMT5-like domain-containing protein</fullName>
    </recommendedName>
</protein>
<evidence type="ECO:0000313" key="3">
    <source>
        <dbReference type="Proteomes" id="UP000607653"/>
    </source>
</evidence>
<dbReference type="GO" id="GO:0070042">
    <property type="term" value="F:rRNA (uridine-N3-)-methyltransferase activity"/>
    <property type="evidence" value="ECO:0007669"/>
    <property type="project" value="InterPro"/>
</dbReference>
<dbReference type="Proteomes" id="UP000607653">
    <property type="component" value="Unassembled WGS sequence"/>
</dbReference>
<accession>A0A822Z4R4</accession>
<dbReference type="InterPro" id="IPR019446">
    <property type="entry name" value="BMT5-like"/>
</dbReference>
<reference evidence="2 3" key="1">
    <citation type="journal article" date="2020" name="Mol. Biol. Evol.">
        <title>Distinct Expression and Methylation Patterns for Genes with Different Fates following a Single Whole-Genome Duplication in Flowering Plants.</title>
        <authorList>
            <person name="Shi T."/>
            <person name="Rahmani R.S."/>
            <person name="Gugger P.F."/>
            <person name="Wang M."/>
            <person name="Li H."/>
            <person name="Zhang Y."/>
            <person name="Li Z."/>
            <person name="Wang Q."/>
            <person name="Van de Peer Y."/>
            <person name="Marchal K."/>
            <person name="Chen J."/>
        </authorList>
    </citation>
    <scope>NUCLEOTIDE SEQUENCE [LARGE SCALE GENOMIC DNA]</scope>
    <source>
        <tissue evidence="2">Leaf</tissue>
    </source>
</reference>
<proteinExistence type="predicted"/>
<dbReference type="PANTHER" id="PTHR11538">
    <property type="entry name" value="PHENYLALANYL-TRNA SYNTHETASE"/>
    <property type="match status" value="1"/>
</dbReference>